<proteinExistence type="predicted"/>
<protein>
    <submittedName>
        <fullName evidence="1">Uncharacterized protein</fullName>
    </submittedName>
</protein>
<sequence>MSEPQFSAFCSQRITKLAITSNAKRPVGMVALKRTPDFENAIETLYPRKPSNRENDLFTIGERQRDFAIIGRSVVYCLNPNGGASVPPAVSAEISFRENHKLIGKMNGAEPCKSANRGFVTKAKVLPSYIFKREVPLNGIRIETQSCKDIDDKVYCAQTIELSKSFEHTSHITTIINYFVRKQGVQLDPIVDIIKAGIITANAKNCDIIAGTREIICKSRSSTFAPSPTGEVKNK</sequence>
<comment type="caution">
    <text evidence="1">The sequence shown here is derived from an EMBL/GenBank/DDBJ whole genome shotgun (WGS) entry which is preliminary data.</text>
</comment>
<dbReference type="Proteomes" id="UP000199135">
    <property type="component" value="Unassembled WGS sequence"/>
</dbReference>
<accession>A0A1H6J108</accession>
<name>A0A1H6J108_9ACTN</name>
<evidence type="ECO:0000313" key="1">
    <source>
        <dbReference type="EMBL" id="SEH55607.1"/>
    </source>
</evidence>
<dbReference type="EMBL" id="FNWT01000005">
    <property type="protein sequence ID" value="SEH55607.1"/>
    <property type="molecule type" value="Genomic_DNA"/>
</dbReference>
<evidence type="ECO:0000313" key="2">
    <source>
        <dbReference type="Proteomes" id="UP000199135"/>
    </source>
</evidence>
<keyword evidence="2" id="KW-1185">Reference proteome</keyword>
<organism evidence="1 2">
    <name type="scientific">Parafannyhessea umbonata</name>
    <dbReference type="NCBI Taxonomy" id="604330"/>
    <lineage>
        <taxon>Bacteria</taxon>
        <taxon>Bacillati</taxon>
        <taxon>Actinomycetota</taxon>
        <taxon>Coriobacteriia</taxon>
        <taxon>Coriobacteriales</taxon>
        <taxon>Atopobiaceae</taxon>
        <taxon>Parafannyhessea</taxon>
    </lineage>
</organism>
<gene>
    <name evidence="1" type="ORF">SAMN05216447_105121</name>
</gene>
<reference evidence="1 2" key="1">
    <citation type="submission" date="2016-10" db="EMBL/GenBank/DDBJ databases">
        <authorList>
            <person name="Varghese N."/>
            <person name="Submissions S."/>
        </authorList>
    </citation>
    <scope>NUCLEOTIDE SEQUENCE [LARGE SCALE GENOMIC DNA]</scope>
    <source>
        <strain evidence="1 2">WCP15</strain>
    </source>
</reference>